<dbReference type="GO" id="GO:0005506">
    <property type="term" value="F:iron ion binding"/>
    <property type="evidence" value="ECO:0007669"/>
    <property type="project" value="InterPro"/>
</dbReference>
<dbReference type="FunFam" id="1.10.630.10:FF:000011">
    <property type="entry name" value="Cytochrome P450 83B1"/>
    <property type="match status" value="1"/>
</dbReference>
<proteinExistence type="inferred from homology"/>
<evidence type="ECO:0000256" key="10">
    <source>
        <dbReference type="SAM" id="Phobius"/>
    </source>
</evidence>
<dbReference type="EMBL" id="CM007900">
    <property type="protein sequence ID" value="OTG07098.1"/>
    <property type="molecule type" value="Genomic_DNA"/>
</dbReference>
<keyword evidence="10" id="KW-0812">Transmembrane</keyword>
<dbReference type="PRINTS" id="PR00463">
    <property type="entry name" value="EP450I"/>
</dbReference>
<evidence type="ECO:0000256" key="3">
    <source>
        <dbReference type="ARBA" id="ARBA00022617"/>
    </source>
</evidence>
<comment type="similarity">
    <text evidence="2 9">Belongs to the cytochrome P450 family.</text>
</comment>
<evidence type="ECO:0000313" key="12">
    <source>
        <dbReference type="Proteomes" id="UP000215914"/>
    </source>
</evidence>
<reference evidence="12" key="1">
    <citation type="journal article" date="2017" name="Nature">
        <title>The sunflower genome provides insights into oil metabolism, flowering and Asterid evolution.</title>
        <authorList>
            <person name="Badouin H."/>
            <person name="Gouzy J."/>
            <person name="Grassa C.J."/>
            <person name="Murat F."/>
            <person name="Staton S.E."/>
            <person name="Cottret L."/>
            <person name="Lelandais-Briere C."/>
            <person name="Owens G.L."/>
            <person name="Carrere S."/>
            <person name="Mayjonade B."/>
            <person name="Legrand L."/>
            <person name="Gill N."/>
            <person name="Kane N.C."/>
            <person name="Bowers J.E."/>
            <person name="Hubner S."/>
            <person name="Bellec A."/>
            <person name="Berard A."/>
            <person name="Berges H."/>
            <person name="Blanchet N."/>
            <person name="Boniface M.C."/>
            <person name="Brunel D."/>
            <person name="Catrice O."/>
            <person name="Chaidir N."/>
            <person name="Claudel C."/>
            <person name="Donnadieu C."/>
            <person name="Faraut T."/>
            <person name="Fievet G."/>
            <person name="Helmstetter N."/>
            <person name="King M."/>
            <person name="Knapp S.J."/>
            <person name="Lai Z."/>
            <person name="Le Paslier M.C."/>
            <person name="Lippi Y."/>
            <person name="Lorenzon L."/>
            <person name="Mandel J.R."/>
            <person name="Marage G."/>
            <person name="Marchand G."/>
            <person name="Marquand E."/>
            <person name="Bret-Mestries E."/>
            <person name="Morien E."/>
            <person name="Nambeesan S."/>
            <person name="Nguyen T."/>
            <person name="Pegot-Espagnet P."/>
            <person name="Pouilly N."/>
            <person name="Raftis F."/>
            <person name="Sallet E."/>
            <person name="Schiex T."/>
            <person name="Thomas J."/>
            <person name="Vandecasteele C."/>
            <person name="Vares D."/>
            <person name="Vear F."/>
            <person name="Vautrin S."/>
            <person name="Crespi M."/>
            <person name="Mangin B."/>
            <person name="Burke J.M."/>
            <person name="Salse J."/>
            <person name="Munos S."/>
            <person name="Vincourt P."/>
            <person name="Rieseberg L.H."/>
            <person name="Langlade N.B."/>
        </authorList>
    </citation>
    <scope>NUCLEOTIDE SEQUENCE [LARGE SCALE GENOMIC DNA]</scope>
    <source>
        <strain evidence="12">cv. SF193</strain>
    </source>
</reference>
<dbReference type="FunCoup" id="A0A251T7N4">
    <property type="interactions" value="901"/>
</dbReference>
<evidence type="ECO:0000256" key="9">
    <source>
        <dbReference type="RuleBase" id="RU000461"/>
    </source>
</evidence>
<evidence type="ECO:0000256" key="1">
    <source>
        <dbReference type="ARBA" id="ARBA00004721"/>
    </source>
</evidence>
<dbReference type="SUPFAM" id="SSF48264">
    <property type="entry name" value="Cytochrome P450"/>
    <property type="match status" value="1"/>
</dbReference>
<dbReference type="PANTHER" id="PTHR47955:SF15">
    <property type="entry name" value="CYTOCHROME P450 71A2-LIKE"/>
    <property type="match status" value="1"/>
</dbReference>
<keyword evidence="10" id="KW-1133">Transmembrane helix</keyword>
<feature type="transmembrane region" description="Helical" evidence="10">
    <location>
        <begin position="40"/>
        <end position="61"/>
    </location>
</feature>
<dbReference type="AlphaFoldDB" id="A0A251T7N4"/>
<comment type="cofactor">
    <cofactor evidence="8">
        <name>heme</name>
        <dbReference type="ChEBI" id="CHEBI:30413"/>
    </cofactor>
</comment>
<dbReference type="InterPro" id="IPR036396">
    <property type="entry name" value="Cyt_P450_sf"/>
</dbReference>
<dbReference type="STRING" id="4232.A0A251T7N4"/>
<dbReference type="InterPro" id="IPR002401">
    <property type="entry name" value="Cyt_P450_E_grp-I"/>
</dbReference>
<keyword evidence="6 8" id="KW-0408">Iron</keyword>
<dbReference type="GO" id="GO:0016712">
    <property type="term" value="F:oxidoreductase activity, acting on paired donors, with incorporation or reduction of molecular oxygen, reduced flavin or flavoprotein as one donor, and incorporation of one atom of oxygen"/>
    <property type="evidence" value="ECO:0007669"/>
    <property type="project" value="UniProtKB-ARBA"/>
</dbReference>
<evidence type="ECO:0000256" key="2">
    <source>
        <dbReference type="ARBA" id="ARBA00010617"/>
    </source>
</evidence>
<keyword evidence="4 8" id="KW-0479">Metal-binding</keyword>
<dbReference type="Proteomes" id="UP000215914">
    <property type="component" value="Chromosome 11"/>
</dbReference>
<evidence type="ECO:0000256" key="5">
    <source>
        <dbReference type="ARBA" id="ARBA00023002"/>
    </source>
</evidence>
<dbReference type="PRINTS" id="PR00385">
    <property type="entry name" value="P450"/>
</dbReference>
<evidence type="ECO:0000313" key="11">
    <source>
        <dbReference type="EMBL" id="OTG07098.1"/>
    </source>
</evidence>
<keyword evidence="12" id="KW-1185">Reference proteome</keyword>
<dbReference type="Gene3D" id="1.10.630.10">
    <property type="entry name" value="Cytochrome P450"/>
    <property type="match status" value="1"/>
</dbReference>
<keyword evidence="7 9" id="KW-0503">Monooxygenase</keyword>
<feature type="binding site" description="axial binding residue" evidence="8">
    <location>
        <position position="478"/>
    </location>
    <ligand>
        <name>heme</name>
        <dbReference type="ChEBI" id="CHEBI:30413"/>
    </ligand>
    <ligandPart>
        <name>Fe</name>
        <dbReference type="ChEBI" id="CHEBI:18248"/>
    </ligandPart>
</feature>
<dbReference type="InterPro" id="IPR017972">
    <property type="entry name" value="Cyt_P450_CS"/>
</dbReference>
<dbReference type="Pfam" id="PF00067">
    <property type="entry name" value="p450"/>
    <property type="match status" value="1"/>
</dbReference>
<keyword evidence="5 9" id="KW-0560">Oxidoreductase</keyword>
<evidence type="ECO:0000256" key="8">
    <source>
        <dbReference type="PIRSR" id="PIRSR602401-1"/>
    </source>
</evidence>
<dbReference type="OMA" id="YSANHEE"/>
<protein>
    <submittedName>
        <fullName evidence="11">Putative cytochrome P450</fullName>
    </submittedName>
</protein>
<dbReference type="PROSITE" id="PS00086">
    <property type="entry name" value="CYTOCHROME_P450"/>
    <property type="match status" value="1"/>
</dbReference>
<evidence type="ECO:0000256" key="7">
    <source>
        <dbReference type="ARBA" id="ARBA00023033"/>
    </source>
</evidence>
<dbReference type="GO" id="GO:0016491">
    <property type="term" value="F:oxidoreductase activity"/>
    <property type="evidence" value="ECO:0000318"/>
    <property type="project" value="GO_Central"/>
</dbReference>
<dbReference type="GO" id="GO:0051762">
    <property type="term" value="P:sesquiterpene biosynthetic process"/>
    <property type="evidence" value="ECO:0007669"/>
    <property type="project" value="UniProtKB-ARBA"/>
</dbReference>
<gene>
    <name evidence="11" type="ORF">HannXRQ_Chr11g0326481</name>
</gene>
<comment type="pathway">
    <text evidence="1">Secondary metabolite biosynthesis; terpenoid biosynthesis.</text>
</comment>
<name>A0A251T7N4_HELAN</name>
<accession>A0A251T7N4</accession>
<keyword evidence="3 8" id="KW-0349">Heme</keyword>
<evidence type="ECO:0000256" key="6">
    <source>
        <dbReference type="ARBA" id="ARBA00023004"/>
    </source>
</evidence>
<dbReference type="GO" id="GO:0020037">
    <property type="term" value="F:heme binding"/>
    <property type="evidence" value="ECO:0007669"/>
    <property type="project" value="InterPro"/>
</dbReference>
<dbReference type="PANTHER" id="PTHR47955">
    <property type="entry name" value="CYTOCHROME P450 FAMILY 71 PROTEIN"/>
    <property type="match status" value="1"/>
</dbReference>
<keyword evidence="10" id="KW-0472">Membrane</keyword>
<evidence type="ECO:0000256" key="4">
    <source>
        <dbReference type="ARBA" id="ARBA00022723"/>
    </source>
</evidence>
<dbReference type="InParanoid" id="A0A251T7N4"/>
<dbReference type="InterPro" id="IPR001128">
    <property type="entry name" value="Cyt_P450"/>
</dbReference>
<organism evidence="11 12">
    <name type="scientific">Helianthus annuus</name>
    <name type="common">Common sunflower</name>
    <dbReference type="NCBI Taxonomy" id="4232"/>
    <lineage>
        <taxon>Eukaryota</taxon>
        <taxon>Viridiplantae</taxon>
        <taxon>Streptophyta</taxon>
        <taxon>Embryophyta</taxon>
        <taxon>Tracheophyta</taxon>
        <taxon>Spermatophyta</taxon>
        <taxon>Magnoliopsida</taxon>
        <taxon>eudicotyledons</taxon>
        <taxon>Gunneridae</taxon>
        <taxon>Pentapetalae</taxon>
        <taxon>asterids</taxon>
        <taxon>campanulids</taxon>
        <taxon>Asterales</taxon>
        <taxon>Asteraceae</taxon>
        <taxon>Asteroideae</taxon>
        <taxon>Heliantheae alliance</taxon>
        <taxon>Heliantheae</taxon>
        <taxon>Helianthus</taxon>
    </lineage>
</organism>
<dbReference type="CDD" id="cd11072">
    <property type="entry name" value="CYP71-like"/>
    <property type="match status" value="1"/>
</dbReference>
<sequence>MYKKMETSNLYINPSLNSKQQIRFIKLLRTSPKMLFSMNLFAYFVVPSFIPILVTITYLKWLSSSSRTHKNLPPSPWKLPIIRNLHLVGKNYHRSLRKLARKHGPLMLMHLGSVPVVVVSTAHAAQEILKTNELVFLDRGESDIIRKITYGGKDIALSNYGEYWRQLRSIVVLHLLSNKSVQSFQQVREEEMTLMIEKIQETCGSNSVVNFTKLILSFSNDVMCRVALGRKYNGKKFNTMVEQFKQLVVAFSVGQYIPSLSWVDELRGLHARSQKIAKEFDEFLEGVIEERLCIDTKESVDHQDRSFIDILLEKQKEDESGFQFSRDTIKAVILDIFVAATDTTFTALEWAFSELLRNPLVMKTLQKEVNLLAQGKPKINEGDIGKLEYLDAVLKETMRLHAPAPIIPRASSQDVQIMGYEIETGTRIVINVWAIGRDPAIWEEPEEFRPERFLNTSSYDYKGSHFEFIPFGAGRRGCPGTQFANTLIKLALANVVYKFDLALPGGENMDMSESTALTVHRLNHLLLVATPRSKLN</sequence>